<evidence type="ECO:0000313" key="2">
    <source>
        <dbReference type="EMBL" id="KAK7887118.1"/>
    </source>
</evidence>
<name>A0AAW0N9F6_9GOBI</name>
<feature type="region of interest" description="Disordered" evidence="1">
    <location>
        <begin position="33"/>
        <end position="123"/>
    </location>
</feature>
<comment type="caution">
    <text evidence="2">The sequence shown here is derived from an EMBL/GenBank/DDBJ whole genome shotgun (WGS) entry which is preliminary data.</text>
</comment>
<feature type="compositionally biased region" description="Low complexity" evidence="1">
    <location>
        <begin position="92"/>
        <end position="109"/>
    </location>
</feature>
<feature type="region of interest" description="Disordered" evidence="1">
    <location>
        <begin position="191"/>
        <end position="228"/>
    </location>
</feature>
<evidence type="ECO:0000256" key="1">
    <source>
        <dbReference type="SAM" id="MobiDB-lite"/>
    </source>
</evidence>
<accession>A0AAW0N9F6</accession>
<dbReference type="Proteomes" id="UP001460270">
    <property type="component" value="Unassembled WGS sequence"/>
</dbReference>
<dbReference type="EMBL" id="JBBPFD010000019">
    <property type="protein sequence ID" value="KAK7887118.1"/>
    <property type="molecule type" value="Genomic_DNA"/>
</dbReference>
<protein>
    <submittedName>
        <fullName evidence="2">Uncharacterized protein</fullName>
    </submittedName>
</protein>
<gene>
    <name evidence="2" type="ORF">WMY93_026739</name>
</gene>
<proteinExistence type="predicted"/>
<keyword evidence="3" id="KW-1185">Reference proteome</keyword>
<reference evidence="3" key="1">
    <citation type="submission" date="2024-04" db="EMBL/GenBank/DDBJ databases">
        <title>Salinicola lusitanus LLJ914,a marine bacterium isolated from the Okinawa Trough.</title>
        <authorList>
            <person name="Li J."/>
        </authorList>
    </citation>
    <scope>NUCLEOTIDE SEQUENCE [LARGE SCALE GENOMIC DNA]</scope>
</reference>
<sequence length="403" mass="44778">MLSSHLDHQSFSFWARTWLTFSKHKHTVSLSHRYDSHTRKQRGQHDPSVNLGPKHSDGSSSFGSKSEIKTNKMMCSPEVNGGLECPEGSQNQTSSPTTTTTTTSQQPQPQIAPLPTAPPEEKDVTGDLIDLFTTPDTAQTPQKIPPPPYELSTRPKMTKLSSHLDHQSFSFWARTWLTFSKHKHTVSLSHRYDSHTRKQRGQHDPSVNLGPKHSDGSSSFGSKSEIKTNKMMCSPEVLDRLSVRAHRGAQVKHMTSAMQTNDKRKVMMRRQTEGGSIVTRRCETRLKEVKGLQKGRGSPNSPLYMSALQGHMKKKPGHNMPGCCWTSTSSFSVSIQNLYACLDPFQKMSWVKERASVSTFFAPLEPSEGPSGLVSNGKSSRAAEDAMTSRYQGDRPPGGTWAV</sequence>
<organism evidence="2 3">
    <name type="scientific">Mugilogobius chulae</name>
    <name type="common">yellowstripe goby</name>
    <dbReference type="NCBI Taxonomy" id="88201"/>
    <lineage>
        <taxon>Eukaryota</taxon>
        <taxon>Metazoa</taxon>
        <taxon>Chordata</taxon>
        <taxon>Craniata</taxon>
        <taxon>Vertebrata</taxon>
        <taxon>Euteleostomi</taxon>
        <taxon>Actinopterygii</taxon>
        <taxon>Neopterygii</taxon>
        <taxon>Teleostei</taxon>
        <taxon>Neoteleostei</taxon>
        <taxon>Acanthomorphata</taxon>
        <taxon>Gobiaria</taxon>
        <taxon>Gobiiformes</taxon>
        <taxon>Gobioidei</taxon>
        <taxon>Gobiidae</taxon>
        <taxon>Gobionellinae</taxon>
        <taxon>Mugilogobius</taxon>
    </lineage>
</organism>
<evidence type="ECO:0000313" key="3">
    <source>
        <dbReference type="Proteomes" id="UP001460270"/>
    </source>
</evidence>
<feature type="region of interest" description="Disordered" evidence="1">
    <location>
        <begin position="366"/>
        <end position="403"/>
    </location>
</feature>
<dbReference type="AlphaFoldDB" id="A0AAW0N9F6"/>